<dbReference type="RefSeq" id="WP_007554236.1">
    <property type="nucleotide sequence ID" value="NZ_AENT01000010.1"/>
</dbReference>
<accession>E4L811</accession>
<dbReference type="Proteomes" id="UP000004594">
    <property type="component" value="Unassembled WGS sequence"/>
</dbReference>
<dbReference type="AlphaFoldDB" id="E4L811"/>
<proteinExistence type="predicted"/>
<dbReference type="EMBL" id="AENT01000010">
    <property type="protein sequence ID" value="EFR43145.1"/>
    <property type="molecule type" value="Genomic_DNA"/>
</dbReference>
<dbReference type="OrthoDB" id="1669310at2"/>
<protein>
    <submittedName>
        <fullName evidence="1">Uncharacterized protein</fullName>
    </submittedName>
</protein>
<gene>
    <name evidence="1" type="ORF">HMPREF9220_0857</name>
</gene>
<organism evidence="1 2">
    <name type="scientific">Dialister micraerophilus UPII 345-E</name>
    <dbReference type="NCBI Taxonomy" id="910314"/>
    <lineage>
        <taxon>Bacteria</taxon>
        <taxon>Bacillati</taxon>
        <taxon>Bacillota</taxon>
        <taxon>Negativicutes</taxon>
        <taxon>Veillonellales</taxon>
        <taxon>Veillonellaceae</taxon>
        <taxon>Dialister</taxon>
    </lineage>
</organism>
<comment type="caution">
    <text evidence="1">The sequence shown here is derived from an EMBL/GenBank/DDBJ whole genome shotgun (WGS) entry which is preliminary data.</text>
</comment>
<reference evidence="1 2" key="1">
    <citation type="submission" date="2010-11" db="EMBL/GenBank/DDBJ databases">
        <authorList>
            <person name="Durkin A.S."/>
            <person name="Madupu R."/>
            <person name="Torralba M."/>
            <person name="Gillis M."/>
            <person name="Methe B."/>
            <person name="Sutton G."/>
            <person name="Nelson K.E."/>
        </authorList>
    </citation>
    <scope>NUCLEOTIDE SEQUENCE [LARGE SCALE GENOMIC DNA]</scope>
    <source>
        <strain evidence="1 2">UPII 345-E</strain>
    </source>
</reference>
<evidence type="ECO:0000313" key="1">
    <source>
        <dbReference type="EMBL" id="EFR43145.1"/>
    </source>
</evidence>
<dbReference type="eggNOG" id="ENOG5032Y8H">
    <property type="taxonomic scope" value="Bacteria"/>
</dbReference>
<name>E4L811_9FIRM</name>
<evidence type="ECO:0000313" key="2">
    <source>
        <dbReference type="Proteomes" id="UP000004594"/>
    </source>
</evidence>
<sequence>MHKVAESKLLSGFIYGDNFLKEYVYLPASELNTDNPLLVYETKDKREDISMQKALTLIEKRSLKQVNHPSLGKRTM</sequence>